<dbReference type="EMBL" id="UXUI01007408">
    <property type="protein sequence ID" value="VDD87443.1"/>
    <property type="molecule type" value="Genomic_DNA"/>
</dbReference>
<evidence type="ECO:0000313" key="4">
    <source>
        <dbReference type="WBParaSite" id="EVEC_0000287801-mRNA-1"/>
    </source>
</evidence>
<dbReference type="WBParaSite" id="EVEC_0000287801-mRNA-1">
    <property type="protein sequence ID" value="EVEC_0000287801-mRNA-1"/>
    <property type="gene ID" value="EVEC_0000287801"/>
</dbReference>
<dbReference type="AlphaFoldDB" id="A0A0N4UZ41"/>
<feature type="region of interest" description="Disordered" evidence="1">
    <location>
        <begin position="18"/>
        <end position="49"/>
    </location>
</feature>
<name>A0A0N4UZ41_ENTVE</name>
<reference evidence="2 3" key="2">
    <citation type="submission" date="2018-10" db="EMBL/GenBank/DDBJ databases">
        <authorList>
            <consortium name="Pathogen Informatics"/>
        </authorList>
    </citation>
    <scope>NUCLEOTIDE SEQUENCE [LARGE SCALE GENOMIC DNA]</scope>
</reference>
<evidence type="ECO:0000256" key="1">
    <source>
        <dbReference type="SAM" id="MobiDB-lite"/>
    </source>
</evidence>
<sequence>MFLNYLGLHLENLRAESGSWSSGVLPKGEDETLPETPGATDMSYQEDTEKEGPIPTILALIPVRKKIKQRMITRWSRLYKKVHTRTRGRKE</sequence>
<gene>
    <name evidence="2" type="ORF">EVEC_LOCUS2586</name>
</gene>
<organism evidence="4">
    <name type="scientific">Enterobius vermicularis</name>
    <name type="common">Human pinworm</name>
    <dbReference type="NCBI Taxonomy" id="51028"/>
    <lineage>
        <taxon>Eukaryota</taxon>
        <taxon>Metazoa</taxon>
        <taxon>Ecdysozoa</taxon>
        <taxon>Nematoda</taxon>
        <taxon>Chromadorea</taxon>
        <taxon>Rhabditida</taxon>
        <taxon>Spirurina</taxon>
        <taxon>Oxyuridomorpha</taxon>
        <taxon>Oxyuroidea</taxon>
        <taxon>Oxyuridae</taxon>
        <taxon>Enterobius</taxon>
    </lineage>
</organism>
<reference evidence="4" key="1">
    <citation type="submission" date="2017-02" db="UniProtKB">
        <authorList>
            <consortium name="WormBaseParasite"/>
        </authorList>
    </citation>
    <scope>IDENTIFICATION</scope>
</reference>
<keyword evidence="3" id="KW-1185">Reference proteome</keyword>
<protein>
    <submittedName>
        <fullName evidence="4">Small conductance calcium-activated potassium channel protein</fullName>
    </submittedName>
</protein>
<accession>A0A0N4UZ41</accession>
<evidence type="ECO:0000313" key="3">
    <source>
        <dbReference type="Proteomes" id="UP000274131"/>
    </source>
</evidence>
<dbReference type="Proteomes" id="UP000274131">
    <property type="component" value="Unassembled WGS sequence"/>
</dbReference>
<proteinExistence type="predicted"/>
<evidence type="ECO:0000313" key="2">
    <source>
        <dbReference type="EMBL" id="VDD87443.1"/>
    </source>
</evidence>